<keyword evidence="5 10" id="KW-0808">Transferase</keyword>
<feature type="domain" description="N-acetyltransferase" evidence="12">
    <location>
        <begin position="580"/>
        <end position="663"/>
    </location>
</feature>
<feature type="transmembrane region" description="Helical" evidence="10">
    <location>
        <begin position="461"/>
        <end position="485"/>
    </location>
</feature>
<feature type="chain" id="PRO_5008269726" description="Alpha-1,3-glucosyltransferase" evidence="11">
    <location>
        <begin position="23"/>
        <end position="717"/>
    </location>
</feature>
<evidence type="ECO:0000313" key="13">
    <source>
        <dbReference type="EMBL" id="KYM92586.1"/>
    </source>
</evidence>
<dbReference type="GO" id="GO:0042281">
    <property type="term" value="F:dolichyl pyrophosphate Man9GlcNAc2 alpha-1,3-glucosyltransferase activity"/>
    <property type="evidence" value="ECO:0007669"/>
    <property type="project" value="TreeGrafter"/>
</dbReference>
<evidence type="ECO:0000259" key="12">
    <source>
        <dbReference type="Pfam" id="PF00583"/>
    </source>
</evidence>
<evidence type="ECO:0000313" key="14">
    <source>
        <dbReference type="Proteomes" id="UP000078540"/>
    </source>
</evidence>
<gene>
    <name evidence="13" type="ORF">ALC53_01042</name>
</gene>
<dbReference type="UniPathway" id="UPA00378"/>
<name>A0A195BXA7_9HYME</name>
<dbReference type="GO" id="GO:0005789">
    <property type="term" value="C:endoplasmic reticulum membrane"/>
    <property type="evidence" value="ECO:0007669"/>
    <property type="project" value="UniProtKB-SubCell"/>
</dbReference>
<dbReference type="PANTHER" id="PTHR12413">
    <property type="entry name" value="DOLICHYL GLYCOSYLTRANSFERASE"/>
    <property type="match status" value="1"/>
</dbReference>
<evidence type="ECO:0000256" key="10">
    <source>
        <dbReference type="RuleBase" id="RU363110"/>
    </source>
</evidence>
<keyword evidence="4 10" id="KW-0328">Glycosyltransferase</keyword>
<keyword evidence="7 10" id="KW-0256">Endoplasmic reticulum</keyword>
<evidence type="ECO:0000256" key="8">
    <source>
        <dbReference type="ARBA" id="ARBA00022989"/>
    </source>
</evidence>
<keyword evidence="14" id="KW-1185">Reference proteome</keyword>
<dbReference type="SUPFAM" id="SSF55729">
    <property type="entry name" value="Acyl-CoA N-acyltransferases (Nat)"/>
    <property type="match status" value="1"/>
</dbReference>
<feature type="transmembrane region" description="Helical" evidence="10">
    <location>
        <begin position="310"/>
        <end position="331"/>
    </location>
</feature>
<reference evidence="13 14" key="1">
    <citation type="submission" date="2015-09" db="EMBL/GenBank/DDBJ databases">
        <title>Atta colombica WGS genome.</title>
        <authorList>
            <person name="Nygaard S."/>
            <person name="Hu H."/>
            <person name="Boomsma J."/>
            <person name="Zhang G."/>
        </authorList>
    </citation>
    <scope>NUCLEOTIDE SEQUENCE [LARGE SCALE GENOMIC DNA]</scope>
    <source>
        <strain evidence="13">Treedump-2</strain>
        <tissue evidence="13">Whole body</tissue>
    </source>
</reference>
<feature type="transmembrane region" description="Helical" evidence="10">
    <location>
        <begin position="182"/>
        <end position="208"/>
    </location>
</feature>
<feature type="transmembrane region" description="Helical" evidence="10">
    <location>
        <begin position="377"/>
        <end position="395"/>
    </location>
</feature>
<dbReference type="Pfam" id="PF00583">
    <property type="entry name" value="Acetyltransf_1"/>
    <property type="match status" value="1"/>
</dbReference>
<keyword evidence="8 10" id="KW-1133">Transmembrane helix</keyword>
<dbReference type="Proteomes" id="UP000078540">
    <property type="component" value="Unassembled WGS sequence"/>
</dbReference>
<accession>A0A195BXA7</accession>
<dbReference type="InterPro" id="IPR004856">
    <property type="entry name" value="Glyco_trans_ALG6/ALG8"/>
</dbReference>
<feature type="transmembrane region" description="Helical" evidence="10">
    <location>
        <begin position="154"/>
        <end position="170"/>
    </location>
</feature>
<feature type="transmembrane region" description="Helical" evidence="10">
    <location>
        <begin position="243"/>
        <end position="262"/>
    </location>
</feature>
<organism evidence="13 14">
    <name type="scientific">Atta colombica</name>
    <dbReference type="NCBI Taxonomy" id="520822"/>
    <lineage>
        <taxon>Eukaryota</taxon>
        <taxon>Metazoa</taxon>
        <taxon>Ecdysozoa</taxon>
        <taxon>Arthropoda</taxon>
        <taxon>Hexapoda</taxon>
        <taxon>Insecta</taxon>
        <taxon>Pterygota</taxon>
        <taxon>Neoptera</taxon>
        <taxon>Endopterygota</taxon>
        <taxon>Hymenoptera</taxon>
        <taxon>Apocrita</taxon>
        <taxon>Aculeata</taxon>
        <taxon>Formicoidea</taxon>
        <taxon>Formicidae</taxon>
        <taxon>Myrmicinae</taxon>
        <taxon>Atta</taxon>
    </lineage>
</organism>
<comment type="subcellular location">
    <subcellularLocation>
        <location evidence="1 10">Endoplasmic reticulum membrane</location>
        <topology evidence="1 10">Multi-pass membrane protein</topology>
    </subcellularLocation>
</comment>
<dbReference type="AlphaFoldDB" id="A0A195BXA7"/>
<evidence type="ECO:0000256" key="5">
    <source>
        <dbReference type="ARBA" id="ARBA00022679"/>
    </source>
</evidence>
<sequence length="717" mass="83889">MQGKLQLAFITSFAILLRCCITYHSHSGESKPPMYGDYEAQRHWQEITLNLPLNKWYINTTDNDLQYWGLDYPPLTAYHSLLLGHVANRIDPSFVKLRESRGFENAAHKHFMRLTVLIADIFIYLPAIIYFIINSHSWDNRQFSESNIFKFTKRDIAILIALIYPGLILIDHGHFQYNCVSLGFFVTAVAVVLQDSFVIGSILFVLALNYKQMELYHALPFFFYILGCHTPNKTRSWSHCIRMLIYISFAVLLMFYVIWMPFLKSRDLFFSTVSRLFPFSRGVFEDKVANIWCAINVFYKLRQIFTNEQLAKICLIMTTCAVLPSCISLYLSPMRNAFILSLINSALAFFLFSFQVHEKSILLVAVPVLLHFHNDPLPCFWFLIISHFSMLPLFIKDNLYLAYIGTIIFYFYSVFWMWPDLFYNDRTNSLLNKDKSKLKNRIKQYKKNIVLSDLLNYKKSWLLLAFYGSISVLYHFLSNISLLLLASSFRLIKMICSRCEKYVRTKTIQLDLRSLNIQGDVHRIDCIDSTHFVAVTLNDEIINVDDAYCDRLDNEWREVQTDRDKVLFYILSQIVYPNFDAPRPEKYESLYTLVDESDVILLRWQGGKAIGFYTVKPIGTEIFSMKERYIMPVVDSVYIRSEYRNRGFGTGILSDVIARFPNEDIGFSKPISSGMLRILKTFLTNRKEYRLRFWEIADCDVNGSQQLIWCNLKRAAL</sequence>
<keyword evidence="11" id="KW-0732">Signal</keyword>
<evidence type="ECO:0000256" key="4">
    <source>
        <dbReference type="ARBA" id="ARBA00022676"/>
    </source>
</evidence>
<evidence type="ECO:0000256" key="11">
    <source>
        <dbReference type="SAM" id="SignalP"/>
    </source>
</evidence>
<comment type="similarity">
    <text evidence="3 10">Belongs to the ALG6/ALG8 glucosyltransferase family.</text>
</comment>
<dbReference type="Pfam" id="PF03155">
    <property type="entry name" value="Alg6_Alg8"/>
    <property type="match status" value="1"/>
</dbReference>
<dbReference type="InterPro" id="IPR016181">
    <property type="entry name" value="Acyl_CoA_acyltransferase"/>
</dbReference>
<dbReference type="PANTHER" id="PTHR12413:SF1">
    <property type="entry name" value="DOLICHYL PYROPHOSPHATE MAN9GLCNAC2 ALPHA-1,3-GLUCOSYLTRANSFERASE"/>
    <property type="match status" value="1"/>
</dbReference>
<evidence type="ECO:0000256" key="3">
    <source>
        <dbReference type="ARBA" id="ARBA00008715"/>
    </source>
</evidence>
<comment type="pathway">
    <text evidence="2 10">Protein modification; protein glycosylation.</text>
</comment>
<dbReference type="EC" id="2.4.1.-" evidence="10"/>
<feature type="signal peptide" evidence="11">
    <location>
        <begin position="1"/>
        <end position="22"/>
    </location>
</feature>
<evidence type="ECO:0000256" key="9">
    <source>
        <dbReference type="ARBA" id="ARBA00023136"/>
    </source>
</evidence>
<dbReference type="STRING" id="520822.A0A195BXA7"/>
<protein>
    <recommendedName>
        <fullName evidence="10">Alpha-1,3-glucosyltransferase</fullName>
        <ecNumber evidence="10">2.4.1.-</ecNumber>
    </recommendedName>
</protein>
<dbReference type="InterPro" id="IPR000182">
    <property type="entry name" value="GNAT_dom"/>
</dbReference>
<evidence type="ECO:0000256" key="7">
    <source>
        <dbReference type="ARBA" id="ARBA00022824"/>
    </source>
</evidence>
<dbReference type="Gene3D" id="3.40.630.30">
    <property type="match status" value="1"/>
</dbReference>
<dbReference type="EMBL" id="KQ976401">
    <property type="protein sequence ID" value="KYM92586.1"/>
    <property type="molecule type" value="Genomic_DNA"/>
</dbReference>
<keyword evidence="9 10" id="KW-0472">Membrane</keyword>
<feature type="transmembrane region" description="Helical" evidence="10">
    <location>
        <begin position="400"/>
        <end position="418"/>
    </location>
</feature>
<feature type="transmembrane region" description="Helical" evidence="10">
    <location>
        <begin position="111"/>
        <end position="133"/>
    </location>
</feature>
<dbReference type="GO" id="GO:0016747">
    <property type="term" value="F:acyltransferase activity, transferring groups other than amino-acyl groups"/>
    <property type="evidence" value="ECO:0007669"/>
    <property type="project" value="InterPro"/>
</dbReference>
<keyword evidence="6 10" id="KW-0812">Transmembrane</keyword>
<feature type="transmembrane region" description="Helical" evidence="10">
    <location>
        <begin position="338"/>
        <end position="357"/>
    </location>
</feature>
<evidence type="ECO:0000256" key="1">
    <source>
        <dbReference type="ARBA" id="ARBA00004477"/>
    </source>
</evidence>
<proteinExistence type="inferred from homology"/>
<evidence type="ECO:0000256" key="2">
    <source>
        <dbReference type="ARBA" id="ARBA00004922"/>
    </source>
</evidence>
<evidence type="ECO:0000256" key="6">
    <source>
        <dbReference type="ARBA" id="ARBA00022692"/>
    </source>
</evidence>